<dbReference type="KEGG" id="lbc:LACBIDRAFT_305868"/>
<keyword evidence="2" id="KW-1185">Reference proteome</keyword>
<dbReference type="AlphaFoldDB" id="B0CS44"/>
<protein>
    <submittedName>
        <fullName evidence="1">Predicted protein</fullName>
    </submittedName>
</protein>
<accession>B0CS44</accession>
<dbReference type="RefSeq" id="XP_001874794.1">
    <property type="nucleotide sequence ID" value="XM_001874759.1"/>
</dbReference>
<dbReference type="HOGENOM" id="CLU_1959940_0_0_1"/>
<gene>
    <name evidence="1" type="ORF">LACBIDRAFT_305868</name>
</gene>
<evidence type="ECO:0000313" key="2">
    <source>
        <dbReference type="Proteomes" id="UP000001194"/>
    </source>
</evidence>
<proteinExistence type="predicted"/>
<organism evidence="2">
    <name type="scientific">Laccaria bicolor (strain S238N-H82 / ATCC MYA-4686)</name>
    <name type="common">Bicoloured deceiver</name>
    <name type="synonym">Laccaria laccata var. bicolor</name>
    <dbReference type="NCBI Taxonomy" id="486041"/>
    <lineage>
        <taxon>Eukaryota</taxon>
        <taxon>Fungi</taxon>
        <taxon>Dikarya</taxon>
        <taxon>Basidiomycota</taxon>
        <taxon>Agaricomycotina</taxon>
        <taxon>Agaricomycetes</taxon>
        <taxon>Agaricomycetidae</taxon>
        <taxon>Agaricales</taxon>
        <taxon>Agaricineae</taxon>
        <taxon>Hydnangiaceae</taxon>
        <taxon>Laccaria</taxon>
    </lineage>
</organism>
<dbReference type="GeneID" id="6070391"/>
<dbReference type="EMBL" id="DS547092">
    <property type="protein sequence ID" value="EDR14235.1"/>
    <property type="molecule type" value="Genomic_DNA"/>
</dbReference>
<sequence>MSSDPLSNFGCLDELIQVIYQSVNRFVVLSTVSDDKWNIHLGLCGPEGRWWHGSWTAADVVKVIVCPLFEAAEVPKTKAVEQGSKASDHLIESFAEKLAEAFAEGELVVGNWSSDEGAEIKVNLHRTG</sequence>
<name>B0CS44_LACBS</name>
<evidence type="ECO:0000313" key="1">
    <source>
        <dbReference type="EMBL" id="EDR14235.1"/>
    </source>
</evidence>
<dbReference type="OrthoDB" id="3164380at2759"/>
<dbReference type="InParanoid" id="B0CS44"/>
<reference evidence="1 2" key="1">
    <citation type="journal article" date="2008" name="Nature">
        <title>The genome of Laccaria bicolor provides insights into mycorrhizal symbiosis.</title>
        <authorList>
            <person name="Martin F."/>
            <person name="Aerts A."/>
            <person name="Ahren D."/>
            <person name="Brun A."/>
            <person name="Danchin E.G.J."/>
            <person name="Duchaussoy F."/>
            <person name="Gibon J."/>
            <person name="Kohler A."/>
            <person name="Lindquist E."/>
            <person name="Pereda V."/>
            <person name="Salamov A."/>
            <person name="Shapiro H.J."/>
            <person name="Wuyts J."/>
            <person name="Blaudez D."/>
            <person name="Buee M."/>
            <person name="Brokstein P."/>
            <person name="Canbaeck B."/>
            <person name="Cohen D."/>
            <person name="Courty P.E."/>
            <person name="Coutinho P.M."/>
            <person name="Delaruelle C."/>
            <person name="Detter J.C."/>
            <person name="Deveau A."/>
            <person name="DiFazio S."/>
            <person name="Duplessis S."/>
            <person name="Fraissinet-Tachet L."/>
            <person name="Lucic E."/>
            <person name="Frey-Klett P."/>
            <person name="Fourrey C."/>
            <person name="Feussner I."/>
            <person name="Gay G."/>
            <person name="Grimwood J."/>
            <person name="Hoegger P.J."/>
            <person name="Jain P."/>
            <person name="Kilaru S."/>
            <person name="Labbe J."/>
            <person name="Lin Y.C."/>
            <person name="Legue V."/>
            <person name="Le Tacon F."/>
            <person name="Marmeisse R."/>
            <person name="Melayah D."/>
            <person name="Montanini B."/>
            <person name="Muratet M."/>
            <person name="Nehls U."/>
            <person name="Niculita-Hirzel H."/>
            <person name="Oudot-Le Secq M.P."/>
            <person name="Peter M."/>
            <person name="Quesneville H."/>
            <person name="Rajashekar B."/>
            <person name="Reich M."/>
            <person name="Rouhier N."/>
            <person name="Schmutz J."/>
            <person name="Yin T."/>
            <person name="Chalot M."/>
            <person name="Henrissat B."/>
            <person name="Kuees U."/>
            <person name="Lucas S."/>
            <person name="Van de Peer Y."/>
            <person name="Podila G.K."/>
            <person name="Polle A."/>
            <person name="Pukkila P.J."/>
            <person name="Richardson P.M."/>
            <person name="Rouze P."/>
            <person name="Sanders I.R."/>
            <person name="Stajich J.E."/>
            <person name="Tunlid A."/>
            <person name="Tuskan G."/>
            <person name="Grigoriev I.V."/>
        </authorList>
    </citation>
    <scope>NUCLEOTIDE SEQUENCE [LARGE SCALE GENOMIC DNA]</scope>
    <source>
        <strain evidence="2">S238N-H82 / ATCC MYA-4686</strain>
    </source>
</reference>
<dbReference type="Proteomes" id="UP000001194">
    <property type="component" value="Unassembled WGS sequence"/>
</dbReference>